<protein>
    <submittedName>
        <fullName evidence="2">Uncharacterized protein</fullName>
    </submittedName>
</protein>
<dbReference type="EMBL" id="CP069027">
    <property type="protein sequence ID" value="QRC95704.1"/>
    <property type="molecule type" value="Genomic_DNA"/>
</dbReference>
<reference evidence="3" key="1">
    <citation type="journal article" date="2021" name="BMC Genomics">
        <title>Chromosome-level genome assembly and manually-curated proteome of model necrotroph Parastagonospora nodorum Sn15 reveals a genome-wide trove of candidate effector homologs, and redundancy of virulence-related functions within an accessory chromosome.</title>
        <authorList>
            <person name="Bertazzoni S."/>
            <person name="Jones D.A.B."/>
            <person name="Phan H.T."/>
            <person name="Tan K.-C."/>
            <person name="Hane J.K."/>
        </authorList>
    </citation>
    <scope>NUCLEOTIDE SEQUENCE [LARGE SCALE GENOMIC DNA]</scope>
    <source>
        <strain evidence="3">SN15 / ATCC MYA-4574 / FGSC 10173)</strain>
    </source>
</reference>
<dbReference type="VEuPathDB" id="FungiDB:JI435_201790"/>
<name>A0A7U2F384_PHANO</name>
<keyword evidence="3" id="KW-1185">Reference proteome</keyword>
<gene>
    <name evidence="2" type="ORF">JI435_201790</name>
</gene>
<dbReference type="RefSeq" id="XP_001805990.1">
    <property type="nucleotide sequence ID" value="XM_001805938.1"/>
</dbReference>
<feature type="transmembrane region" description="Helical" evidence="1">
    <location>
        <begin position="20"/>
        <end position="40"/>
    </location>
</feature>
<organism evidence="2 3">
    <name type="scientific">Phaeosphaeria nodorum (strain SN15 / ATCC MYA-4574 / FGSC 10173)</name>
    <name type="common">Glume blotch fungus</name>
    <name type="synonym">Parastagonospora nodorum</name>
    <dbReference type="NCBI Taxonomy" id="321614"/>
    <lineage>
        <taxon>Eukaryota</taxon>
        <taxon>Fungi</taxon>
        <taxon>Dikarya</taxon>
        <taxon>Ascomycota</taxon>
        <taxon>Pezizomycotina</taxon>
        <taxon>Dothideomycetes</taxon>
        <taxon>Pleosporomycetidae</taxon>
        <taxon>Pleosporales</taxon>
        <taxon>Pleosporineae</taxon>
        <taxon>Phaeosphaeriaceae</taxon>
        <taxon>Parastagonospora</taxon>
    </lineage>
</organism>
<dbReference type="Proteomes" id="UP000663193">
    <property type="component" value="Chromosome 5"/>
</dbReference>
<evidence type="ECO:0000313" key="2">
    <source>
        <dbReference type="EMBL" id="QRC95704.1"/>
    </source>
</evidence>
<evidence type="ECO:0000313" key="3">
    <source>
        <dbReference type="Proteomes" id="UP000663193"/>
    </source>
</evidence>
<feature type="transmembrane region" description="Helical" evidence="1">
    <location>
        <begin position="52"/>
        <end position="72"/>
    </location>
</feature>
<proteinExistence type="predicted"/>
<keyword evidence="1" id="KW-0812">Transmembrane</keyword>
<evidence type="ECO:0000256" key="1">
    <source>
        <dbReference type="SAM" id="Phobius"/>
    </source>
</evidence>
<keyword evidence="1" id="KW-0472">Membrane</keyword>
<sequence length="74" mass="8632">MERAEPFASPTWPKQYRIKPWNIPVFLGATSFLTSAKLHVPVQSRMRQVIHLTSIHSLLYISYLLRVVIYSFSI</sequence>
<dbReference type="KEGG" id="pno:SNOG_20179"/>
<accession>A0A7U2F384</accession>
<dbReference type="AlphaFoldDB" id="A0A7U2F384"/>
<keyword evidence="1" id="KW-1133">Transmembrane helix</keyword>